<dbReference type="InterPro" id="IPR021439">
    <property type="entry name" value="DUF3088"/>
</dbReference>
<accession>A0A256FSW3</accession>
<comment type="caution">
    <text evidence="1">The sequence shown here is derived from an EMBL/GenBank/DDBJ whole genome shotgun (WGS) entry which is preliminary data.</text>
</comment>
<evidence type="ECO:0000313" key="1">
    <source>
        <dbReference type="EMBL" id="OYR17945.1"/>
    </source>
</evidence>
<dbReference type="EMBL" id="NNRK01000017">
    <property type="protein sequence ID" value="OYR17945.1"/>
    <property type="molecule type" value="Genomic_DNA"/>
</dbReference>
<evidence type="ECO:0008006" key="3">
    <source>
        <dbReference type="Google" id="ProtNLM"/>
    </source>
</evidence>
<gene>
    <name evidence="1" type="ORF">CEV32_3621</name>
</gene>
<reference evidence="1 2" key="1">
    <citation type="submission" date="2017-07" db="EMBL/GenBank/DDBJ databases">
        <title>Phylogenetic study on the rhizospheric bacterium Ochrobactrum sp. A44.</title>
        <authorList>
            <person name="Krzyzanowska D.M."/>
            <person name="Ossowicki A."/>
            <person name="Rajewska M."/>
            <person name="Maciag T."/>
            <person name="Kaczynski Z."/>
            <person name="Czerwicka M."/>
            <person name="Jafra S."/>
        </authorList>
    </citation>
    <scope>NUCLEOTIDE SEQUENCE [LARGE SCALE GENOMIC DNA]</scope>
    <source>
        <strain evidence="1 2">PR17</strain>
    </source>
</reference>
<organism evidence="1 2">
    <name type="scientific">Brucella rhizosphaerae</name>
    <dbReference type="NCBI Taxonomy" id="571254"/>
    <lineage>
        <taxon>Bacteria</taxon>
        <taxon>Pseudomonadati</taxon>
        <taxon>Pseudomonadota</taxon>
        <taxon>Alphaproteobacteria</taxon>
        <taxon>Hyphomicrobiales</taxon>
        <taxon>Brucellaceae</taxon>
        <taxon>Brucella/Ochrobactrum group</taxon>
        <taxon>Brucella</taxon>
    </lineage>
</organism>
<sequence>MNRDTLFLLQPGFEDPAYPGQVFYCWHCALIEGVLASFPELGKGLDIKRIAWARPRQEVIALVGEENQSLPLLILTKGDPSVHQTGEYEGSVFISEKDAILEVLAERHGFPLPHP</sequence>
<protein>
    <recommendedName>
        <fullName evidence="3">DUF3088 domain-containing protein</fullName>
    </recommendedName>
</protein>
<dbReference type="RefSeq" id="WP_094574082.1">
    <property type="nucleotide sequence ID" value="NZ_JBHEEL010000002.1"/>
</dbReference>
<dbReference type="AlphaFoldDB" id="A0A256FSW3"/>
<keyword evidence="2" id="KW-1185">Reference proteome</keyword>
<proteinExistence type="predicted"/>
<dbReference type="Pfam" id="PF11287">
    <property type="entry name" value="DUF3088"/>
    <property type="match status" value="1"/>
</dbReference>
<name>A0A256FSW3_9HYPH</name>
<evidence type="ECO:0000313" key="2">
    <source>
        <dbReference type="Proteomes" id="UP000216345"/>
    </source>
</evidence>
<dbReference type="Proteomes" id="UP000216345">
    <property type="component" value="Unassembled WGS sequence"/>
</dbReference>
<dbReference type="OrthoDB" id="1356145at2"/>